<dbReference type="Gene3D" id="1.20.120.1220">
    <property type="match status" value="1"/>
</dbReference>
<dbReference type="Pfam" id="PF01478">
    <property type="entry name" value="Peptidase_A24"/>
    <property type="match status" value="1"/>
</dbReference>
<dbReference type="Proteomes" id="UP000005233">
    <property type="component" value="Chromosome"/>
</dbReference>
<keyword evidence="1" id="KW-0472">Membrane</keyword>
<feature type="transmembrane region" description="Helical" evidence="1">
    <location>
        <begin position="57"/>
        <end position="77"/>
    </location>
</feature>
<evidence type="ECO:0000256" key="1">
    <source>
        <dbReference type="SAM" id="Phobius"/>
    </source>
</evidence>
<dbReference type="InterPro" id="IPR000045">
    <property type="entry name" value="Prepilin_IV_endopep_pep"/>
</dbReference>
<evidence type="ECO:0000313" key="4">
    <source>
        <dbReference type="Proteomes" id="UP000005233"/>
    </source>
</evidence>
<dbReference type="GO" id="GO:0004190">
    <property type="term" value="F:aspartic-type endopeptidase activity"/>
    <property type="evidence" value="ECO:0007669"/>
    <property type="project" value="UniProtKB-EC"/>
</dbReference>
<protein>
    <submittedName>
        <fullName evidence="3">Type IV leader peptidase family</fullName>
        <ecNumber evidence="3">3.4.23.43</ecNumber>
    </submittedName>
</protein>
<dbReference type="GO" id="GO:0016020">
    <property type="term" value="C:membrane"/>
    <property type="evidence" value="ECO:0007669"/>
    <property type="project" value="InterPro"/>
</dbReference>
<dbReference type="AlphaFoldDB" id="H8IA73"/>
<dbReference type="EC" id="3.4.23.43" evidence="3"/>
<keyword evidence="1" id="KW-1133">Transmembrane helix</keyword>
<feature type="domain" description="Prepilin type IV endopeptidase peptidase" evidence="2">
    <location>
        <begin position="17"/>
        <end position="114"/>
    </location>
</feature>
<dbReference type="eggNOG" id="arCOG02298">
    <property type="taxonomic scope" value="Archaea"/>
</dbReference>
<evidence type="ECO:0000259" key="2">
    <source>
        <dbReference type="Pfam" id="PF01478"/>
    </source>
</evidence>
<keyword evidence="4" id="KW-1185">Reference proteome</keyword>
<accession>H8IA73</accession>
<organism evidence="3 4">
    <name type="scientific">Methanocella conradii (strain DSM 24694 / JCM 17849 / CGMCC 1.5162 / HZ254)</name>
    <dbReference type="NCBI Taxonomy" id="1041930"/>
    <lineage>
        <taxon>Archaea</taxon>
        <taxon>Methanobacteriati</taxon>
        <taxon>Methanobacteriota</taxon>
        <taxon>Stenosarchaea group</taxon>
        <taxon>Methanomicrobia</taxon>
        <taxon>Methanocellales</taxon>
        <taxon>Methanocellaceae</taxon>
        <taxon>Methanocella</taxon>
    </lineage>
</organism>
<gene>
    <name evidence="3" type="ordered locus">Mtc_0369</name>
</gene>
<feature type="transmembrane region" description="Helical" evidence="1">
    <location>
        <begin position="137"/>
        <end position="155"/>
    </location>
</feature>
<sequence length="157" mass="16627">MSPLYTSIDTISLVVAGAAAIIAAMIDQRTLRIPNILTIPLALLGLLFMAARCLFGLSLYVAGLTCLISYSLAYGFWRLGLWGGGDAKLIIALLLLISPAYPALMYISAFLMSLSLILFMKHAALRLAGRSMSPSAMGPSIFLACLLSIVALTVVSS</sequence>
<reference evidence="3 4" key="1">
    <citation type="journal article" date="2012" name="J. Bacteriol.">
        <title>Complete genome sequence of a thermophilic methanogen, Methanocella conradii HZ254, isolated from Chinese rice field soil.</title>
        <authorList>
            <person name="Lu Z."/>
            <person name="Lu Y."/>
        </authorList>
    </citation>
    <scope>NUCLEOTIDE SEQUENCE [LARGE SCALE GENOMIC DNA]</scope>
    <source>
        <strain evidence="4">DSM 24694 / JCM 17849 / CGMCC 1.5162 / HZ254</strain>
    </source>
</reference>
<dbReference type="GeneID" id="25398938"/>
<feature type="transmembrane region" description="Helical" evidence="1">
    <location>
        <begin position="6"/>
        <end position="26"/>
    </location>
</feature>
<keyword evidence="3" id="KW-0378">Hydrolase</keyword>
<feature type="transmembrane region" description="Helical" evidence="1">
    <location>
        <begin position="89"/>
        <end position="117"/>
    </location>
</feature>
<proteinExistence type="predicted"/>
<feature type="transmembrane region" description="Helical" evidence="1">
    <location>
        <begin position="33"/>
        <end position="51"/>
    </location>
</feature>
<dbReference type="RefSeq" id="WP_014404978.1">
    <property type="nucleotide sequence ID" value="NC_017034.1"/>
</dbReference>
<dbReference type="STRING" id="1041930.Mtc_0369"/>
<dbReference type="EMBL" id="CP003243">
    <property type="protein sequence ID" value="AFC99139.1"/>
    <property type="molecule type" value="Genomic_DNA"/>
</dbReference>
<keyword evidence="1" id="KW-0812">Transmembrane</keyword>
<name>H8IA73_METCZ</name>
<dbReference type="HOGENOM" id="CLU_1673987_0_0_2"/>
<dbReference type="KEGG" id="mez:Mtc_0369"/>
<dbReference type="OrthoDB" id="47082at224756"/>
<evidence type="ECO:0000313" key="3">
    <source>
        <dbReference type="EMBL" id="AFC99139.1"/>
    </source>
</evidence>